<comment type="caution">
    <text evidence="1">The sequence shown here is derived from an EMBL/GenBank/DDBJ whole genome shotgun (WGS) entry which is preliminary data.</text>
</comment>
<organism evidence="1 2">
    <name type="scientific">Acididesulfobacter guangdongensis</name>
    <dbReference type="NCBI Taxonomy" id="2597225"/>
    <lineage>
        <taxon>Bacteria</taxon>
        <taxon>Deltaproteobacteria</taxon>
        <taxon>Candidatus Acidulodesulfobacterales</taxon>
        <taxon>Candidatus Acididesulfobacter</taxon>
    </lineage>
</organism>
<dbReference type="InterPro" id="IPR010982">
    <property type="entry name" value="Lambda_DNA-bd_dom_sf"/>
</dbReference>
<reference evidence="1 2" key="1">
    <citation type="journal article" date="2019" name="ISME J.">
        <title>Insights into ecological role of a new deltaproteobacterial order Candidatus Acidulodesulfobacterales by metagenomics and metatranscriptomics.</title>
        <authorList>
            <person name="Tan S."/>
            <person name="Liu J."/>
            <person name="Fang Y."/>
            <person name="Hedlund B.P."/>
            <person name="Lian Z.H."/>
            <person name="Huang L.Y."/>
            <person name="Li J.T."/>
            <person name="Huang L.N."/>
            <person name="Li W.J."/>
            <person name="Jiang H.C."/>
            <person name="Dong H.L."/>
            <person name="Shu W.S."/>
        </authorList>
    </citation>
    <scope>NUCLEOTIDE SEQUENCE [LARGE SCALE GENOMIC DNA]</scope>
    <source>
        <strain evidence="1">AP2</strain>
    </source>
</reference>
<name>A0A519BH63_ACIG2</name>
<dbReference type="AlphaFoldDB" id="A0A519BH63"/>
<evidence type="ECO:0000313" key="2">
    <source>
        <dbReference type="Proteomes" id="UP000316562"/>
    </source>
</evidence>
<dbReference type="EMBL" id="SGBC01000002">
    <property type="protein sequence ID" value="RZD16608.1"/>
    <property type="molecule type" value="Genomic_DNA"/>
</dbReference>
<proteinExistence type="predicted"/>
<gene>
    <name evidence="1" type="ORF">EVJ46_06265</name>
</gene>
<evidence type="ECO:0000313" key="1">
    <source>
        <dbReference type="EMBL" id="RZD16608.1"/>
    </source>
</evidence>
<sequence>MGFNNHIIRTYCYSINIPIKSFAKQIGISGTHLFNYIDGKNNISQAVAEKIEKITNGKLKADKLLALNKKKRN</sequence>
<dbReference type="Gene3D" id="1.10.260.40">
    <property type="entry name" value="lambda repressor-like DNA-binding domains"/>
    <property type="match status" value="1"/>
</dbReference>
<protein>
    <submittedName>
        <fullName evidence="1">XRE family transcriptional regulator</fullName>
    </submittedName>
</protein>
<dbReference type="GO" id="GO:0003677">
    <property type="term" value="F:DNA binding"/>
    <property type="evidence" value="ECO:0007669"/>
    <property type="project" value="InterPro"/>
</dbReference>
<accession>A0A519BH63</accession>
<dbReference type="Proteomes" id="UP000316562">
    <property type="component" value="Unassembled WGS sequence"/>
</dbReference>
<dbReference type="SUPFAM" id="SSF47413">
    <property type="entry name" value="lambda repressor-like DNA-binding domains"/>
    <property type="match status" value="1"/>
</dbReference>